<sequence>MTTQVELEHTESWKLESQYMGYTYDIKVSLPREAAPEKGFPVYYMLDGNSYFQLGRDVVKLQSRNAPKTFIAPAIVIGIGHYGTDEEVSKRRFYDFTPPARLYVYPDRLKNADIGPHGGAEKFLAFLELELMPAINKKYNVDQHKQALFGHSLSGLFVLWTLFTRAKLFQYYLASSPSIWWNDHEILTYAERFYNNGQVKMTDKQRLLITVGSEESFMVDDAALLFSKMNEYALRNLEVEHYVAPNENHASVVPTIMSRAFRVLNC</sequence>
<dbReference type="InterPro" id="IPR029058">
    <property type="entry name" value="AB_hydrolase_fold"/>
</dbReference>
<name>A0A1R0XCJ8_9BACL</name>
<dbReference type="EMBL" id="MKQP01000016">
    <property type="protein sequence ID" value="OMD32777.1"/>
    <property type="molecule type" value="Genomic_DNA"/>
</dbReference>
<dbReference type="GO" id="GO:0016788">
    <property type="term" value="F:hydrolase activity, acting on ester bonds"/>
    <property type="evidence" value="ECO:0007669"/>
    <property type="project" value="TreeGrafter"/>
</dbReference>
<evidence type="ECO:0000313" key="3">
    <source>
        <dbReference type="EMBL" id="OMD32777.1"/>
    </source>
</evidence>
<evidence type="ECO:0000256" key="2">
    <source>
        <dbReference type="ARBA" id="ARBA00022801"/>
    </source>
</evidence>
<dbReference type="PANTHER" id="PTHR40841:SF2">
    <property type="entry name" value="SIDEROPHORE-DEGRADING ESTERASE (EUROFUNG)"/>
    <property type="match status" value="1"/>
</dbReference>
<comment type="caution">
    <text evidence="3">The sequence shown here is derived from an EMBL/GenBank/DDBJ whole genome shotgun (WGS) entry which is preliminary data.</text>
</comment>
<comment type="similarity">
    <text evidence="1">Belongs to the esterase D family.</text>
</comment>
<reference evidence="3 4" key="1">
    <citation type="submission" date="2016-10" db="EMBL/GenBank/DDBJ databases">
        <title>Paenibacillus species isolates.</title>
        <authorList>
            <person name="Beno S.M."/>
        </authorList>
    </citation>
    <scope>NUCLEOTIDE SEQUENCE [LARGE SCALE GENOMIC DNA]</scope>
    <source>
        <strain evidence="3 4">FSL H7-0604</strain>
    </source>
</reference>
<dbReference type="RefSeq" id="WP_036686396.1">
    <property type="nucleotide sequence ID" value="NZ_MKQP01000016.1"/>
</dbReference>
<dbReference type="InterPro" id="IPR052558">
    <property type="entry name" value="Siderophore_Hydrolase_D"/>
</dbReference>
<dbReference type="Proteomes" id="UP000187465">
    <property type="component" value="Unassembled WGS sequence"/>
</dbReference>
<dbReference type="AlphaFoldDB" id="A0A1R0XCJ8"/>
<evidence type="ECO:0000256" key="1">
    <source>
        <dbReference type="ARBA" id="ARBA00005622"/>
    </source>
</evidence>
<dbReference type="SUPFAM" id="SSF53474">
    <property type="entry name" value="alpha/beta-Hydrolases"/>
    <property type="match status" value="1"/>
</dbReference>
<dbReference type="InterPro" id="IPR000801">
    <property type="entry name" value="Esterase-like"/>
</dbReference>
<gene>
    <name evidence="3" type="ORF">BJP51_14745</name>
</gene>
<evidence type="ECO:0000313" key="4">
    <source>
        <dbReference type="Proteomes" id="UP000187465"/>
    </source>
</evidence>
<organism evidence="3 4">
    <name type="scientific">Paenibacillus odorifer</name>
    <dbReference type="NCBI Taxonomy" id="189426"/>
    <lineage>
        <taxon>Bacteria</taxon>
        <taxon>Bacillati</taxon>
        <taxon>Bacillota</taxon>
        <taxon>Bacilli</taxon>
        <taxon>Bacillales</taxon>
        <taxon>Paenibacillaceae</taxon>
        <taxon>Paenibacillus</taxon>
    </lineage>
</organism>
<keyword evidence="2" id="KW-0378">Hydrolase</keyword>
<accession>A0A1R0XCJ8</accession>
<protein>
    <recommendedName>
        <fullName evidence="5">Alpha/beta hydrolase</fullName>
    </recommendedName>
</protein>
<proteinExistence type="inferred from homology"/>
<dbReference type="Gene3D" id="3.40.50.1820">
    <property type="entry name" value="alpha/beta hydrolase"/>
    <property type="match status" value="1"/>
</dbReference>
<dbReference type="Pfam" id="PF00756">
    <property type="entry name" value="Esterase"/>
    <property type="match status" value="1"/>
</dbReference>
<dbReference type="PANTHER" id="PTHR40841">
    <property type="entry name" value="SIDEROPHORE TRIACETYLFUSARININE C ESTERASE"/>
    <property type="match status" value="1"/>
</dbReference>
<evidence type="ECO:0008006" key="5">
    <source>
        <dbReference type="Google" id="ProtNLM"/>
    </source>
</evidence>